<dbReference type="InterPro" id="IPR008979">
    <property type="entry name" value="Galactose-bd-like_sf"/>
</dbReference>
<dbReference type="Proteomes" id="UP001470230">
    <property type="component" value="Unassembled WGS sequence"/>
</dbReference>
<sequence length="441" mass="51745">MDTNYVFKTPIASFRRLIEQDFSERFQIILGSQENDFFELSRNEARIISKKINDFCMIDPTINKYELLTPSNEQPQEIRNLLDLIILSTKGQVTVPKDKQKQFAMIRFLLGEEVPSDLYDIKNIKEAISLLNTEMNSIAVKYLSEHFLELLESDETKNLSKEVIISIIDKYNESEDEKQSQTEKKKEIFEAMKRKEEKEIVIHFIFGMHFDELIQDAIEYVMENLDDDVMANELHRVTLFIKKILKLSYNEKVTLNKSKITEVKFNGNELSGIISHLKKKHGDNLEESGALKLAGGRDPHPGYPITNLINYDQSNSYYNYSMREPSSESDSWIEFDFVNEKVNLTSYTIKTDNDEPNSIWKPKSWRIVGSDNHEKWTVLDHKENCNDLNGSCYQHRFECDKKDGFFRYIRYIQEDSWDSSRCKYAFSLKCFEMFGNLLEPV</sequence>
<evidence type="ECO:0000313" key="1">
    <source>
        <dbReference type="EMBL" id="KAK8847873.1"/>
    </source>
</evidence>
<dbReference type="SUPFAM" id="SSF49785">
    <property type="entry name" value="Galactose-binding domain-like"/>
    <property type="match status" value="1"/>
</dbReference>
<reference evidence="1 2" key="1">
    <citation type="submission" date="2024-04" db="EMBL/GenBank/DDBJ databases">
        <title>Tritrichomonas musculus Genome.</title>
        <authorList>
            <person name="Alves-Ferreira E."/>
            <person name="Grigg M."/>
            <person name="Lorenzi H."/>
            <person name="Galac M."/>
        </authorList>
    </citation>
    <scope>NUCLEOTIDE SEQUENCE [LARGE SCALE GENOMIC DNA]</scope>
    <source>
        <strain evidence="1 2">EAF2021</strain>
    </source>
</reference>
<evidence type="ECO:0000313" key="2">
    <source>
        <dbReference type="Proteomes" id="UP001470230"/>
    </source>
</evidence>
<organism evidence="1 2">
    <name type="scientific">Tritrichomonas musculus</name>
    <dbReference type="NCBI Taxonomy" id="1915356"/>
    <lineage>
        <taxon>Eukaryota</taxon>
        <taxon>Metamonada</taxon>
        <taxon>Parabasalia</taxon>
        <taxon>Tritrichomonadida</taxon>
        <taxon>Tritrichomonadidae</taxon>
        <taxon>Tritrichomonas</taxon>
    </lineage>
</organism>
<dbReference type="EMBL" id="JAPFFF010000027">
    <property type="protein sequence ID" value="KAK8847873.1"/>
    <property type="molecule type" value="Genomic_DNA"/>
</dbReference>
<evidence type="ECO:0008006" key="3">
    <source>
        <dbReference type="Google" id="ProtNLM"/>
    </source>
</evidence>
<gene>
    <name evidence="1" type="ORF">M9Y10_018911</name>
</gene>
<name>A0ABR2HJ13_9EUKA</name>
<accession>A0ABR2HJ13</accession>
<protein>
    <recommendedName>
        <fullName evidence="3">F5/8 type C domain-containing protein</fullName>
    </recommendedName>
</protein>
<comment type="caution">
    <text evidence="1">The sequence shown here is derived from an EMBL/GenBank/DDBJ whole genome shotgun (WGS) entry which is preliminary data.</text>
</comment>
<dbReference type="Gene3D" id="2.60.120.260">
    <property type="entry name" value="Galactose-binding domain-like"/>
    <property type="match status" value="1"/>
</dbReference>
<proteinExistence type="predicted"/>
<keyword evidence="2" id="KW-1185">Reference proteome</keyword>